<keyword evidence="2" id="KW-0548">Nucleotidyltransferase</keyword>
<dbReference type="AlphaFoldDB" id="A0A3B0PL85"/>
<protein>
    <submittedName>
        <fullName evidence="2">DNA polymerase III polC-type</fullName>
        <ecNumber evidence="2">2.7.7.7</ecNumber>
    </submittedName>
</protein>
<evidence type="ECO:0000259" key="1">
    <source>
        <dbReference type="Pfam" id="PF14579"/>
    </source>
</evidence>
<dbReference type="Gene3D" id="1.10.150.870">
    <property type="match status" value="1"/>
</dbReference>
<gene>
    <name evidence="2" type="primary">polC_1</name>
    <name evidence="2" type="ORF">NCTC10135_01027</name>
</gene>
<feature type="domain" description="DNA polymerase helix-hairpin-helix motif" evidence="1">
    <location>
        <begin position="4"/>
        <end position="60"/>
    </location>
</feature>
<dbReference type="Pfam" id="PF14579">
    <property type="entry name" value="HHH_6"/>
    <property type="match status" value="1"/>
</dbReference>
<accession>A0A3B0PL85</accession>
<evidence type="ECO:0000313" key="2">
    <source>
        <dbReference type="EMBL" id="SYV90503.1"/>
    </source>
</evidence>
<dbReference type="InterPro" id="IPR029460">
    <property type="entry name" value="DNAPol_HHH"/>
</dbReference>
<dbReference type="EMBL" id="LS991949">
    <property type="protein sequence ID" value="SYV90503.1"/>
    <property type="molecule type" value="Genomic_DNA"/>
</dbReference>
<proteinExistence type="predicted"/>
<reference evidence="3" key="1">
    <citation type="submission" date="2018-06" db="EMBL/GenBank/DDBJ databases">
        <authorList>
            <consortium name="Pathogen Informatics"/>
        </authorList>
    </citation>
    <scope>NUCLEOTIDE SEQUENCE [LARGE SCALE GENOMIC DNA]</scope>
    <source>
        <strain evidence="3">NCTC10135</strain>
    </source>
</reference>
<organism evidence="2 3">
    <name type="scientific">Metamycoplasma alkalescens</name>
    <dbReference type="NCBI Taxonomy" id="45363"/>
    <lineage>
        <taxon>Bacteria</taxon>
        <taxon>Bacillati</taxon>
        <taxon>Mycoplasmatota</taxon>
        <taxon>Mycoplasmoidales</taxon>
        <taxon>Metamycoplasmataceae</taxon>
        <taxon>Metamycoplasma</taxon>
    </lineage>
</organism>
<keyword evidence="2" id="KW-0808">Transferase</keyword>
<dbReference type="GO" id="GO:0003887">
    <property type="term" value="F:DNA-directed DNA polymerase activity"/>
    <property type="evidence" value="ECO:0007669"/>
    <property type="project" value="UniProtKB-EC"/>
</dbReference>
<name>A0A3B0PL85_9BACT</name>
<dbReference type="EC" id="2.7.7.7" evidence="2"/>
<dbReference type="KEGG" id="mala:NCTC10135_01027"/>
<evidence type="ECO:0000313" key="3">
    <source>
        <dbReference type="Proteomes" id="UP000259864"/>
    </source>
</evidence>
<dbReference type="Proteomes" id="UP000259864">
    <property type="component" value="Chromosome 1"/>
</dbReference>
<dbReference type="SUPFAM" id="SSF81585">
    <property type="entry name" value="PsbU/PolX domain-like"/>
    <property type="match status" value="1"/>
</dbReference>
<sequence>MIPPFIVVDGLGDTVAEAIIKARNESPFLSIEDLIDRAKINIKICSELRKLGILKDLNETNQIELF</sequence>